<sequence length="126" mass="13691">MANGWSIDPSVFMNQVEENVGKKLRFISLQLLNEIVSRSPVDTGRFRANNQVSIGSPEYGTTDTTDKNGSATLQQGSAVIAQGKPYSVIYIQNNLPYAEPLENGHSQQAPAGIYAVSFHGVTQAYK</sequence>
<organism evidence="1 2">
    <name type="scientific">Citrobacter koseri</name>
    <name type="common">Citrobacter diversus</name>
    <dbReference type="NCBI Taxonomy" id="545"/>
    <lineage>
        <taxon>Bacteria</taxon>
        <taxon>Pseudomonadati</taxon>
        <taxon>Pseudomonadota</taxon>
        <taxon>Gammaproteobacteria</taxon>
        <taxon>Enterobacterales</taxon>
        <taxon>Enterobacteriaceae</taxon>
        <taxon>Citrobacter</taxon>
    </lineage>
</organism>
<accession>A0A2X2YPG5</accession>
<proteinExistence type="predicted"/>
<dbReference type="AlphaFoldDB" id="A0A2X2YPG5"/>
<gene>
    <name evidence="1" type="ORF">NCTC10786_05368</name>
</gene>
<name>A0A2X2YPG5_CITKO</name>
<evidence type="ECO:0000313" key="1">
    <source>
        <dbReference type="EMBL" id="SQB40270.1"/>
    </source>
</evidence>
<dbReference type="EMBL" id="UAVY01000009">
    <property type="protein sequence ID" value="SQB40270.1"/>
    <property type="molecule type" value="Genomic_DNA"/>
</dbReference>
<protein>
    <recommendedName>
        <fullName evidence="3">HK97 gp10 family phage protein</fullName>
    </recommendedName>
</protein>
<reference evidence="1 2" key="1">
    <citation type="submission" date="2018-06" db="EMBL/GenBank/DDBJ databases">
        <authorList>
            <consortium name="Pathogen Informatics"/>
            <person name="Doyle S."/>
        </authorList>
    </citation>
    <scope>NUCLEOTIDE SEQUENCE [LARGE SCALE GENOMIC DNA]</scope>
    <source>
        <strain evidence="1 2">NCTC10786</strain>
    </source>
</reference>
<dbReference type="Proteomes" id="UP000251584">
    <property type="component" value="Unassembled WGS sequence"/>
</dbReference>
<dbReference type="RefSeq" id="WP_153259108.1">
    <property type="nucleotide sequence ID" value="NZ_JAQPDP010000002.1"/>
</dbReference>
<evidence type="ECO:0000313" key="2">
    <source>
        <dbReference type="Proteomes" id="UP000251584"/>
    </source>
</evidence>
<evidence type="ECO:0008006" key="3">
    <source>
        <dbReference type="Google" id="ProtNLM"/>
    </source>
</evidence>